<keyword evidence="2" id="KW-0812">Transmembrane</keyword>
<feature type="transmembrane region" description="Helical" evidence="2">
    <location>
        <begin position="131"/>
        <end position="150"/>
    </location>
</feature>
<name>A0ABV9UD34_9ACTN</name>
<accession>A0ABV9UD34</accession>
<organism evidence="3 4">
    <name type="scientific">Actinomadura gamaensis</name>
    <dbReference type="NCBI Taxonomy" id="1763541"/>
    <lineage>
        <taxon>Bacteria</taxon>
        <taxon>Bacillati</taxon>
        <taxon>Actinomycetota</taxon>
        <taxon>Actinomycetes</taxon>
        <taxon>Streptosporangiales</taxon>
        <taxon>Thermomonosporaceae</taxon>
        <taxon>Actinomadura</taxon>
    </lineage>
</organism>
<feature type="transmembrane region" description="Helical" evidence="2">
    <location>
        <begin position="86"/>
        <end position="111"/>
    </location>
</feature>
<gene>
    <name evidence="3" type="ORF">ACFPCY_38645</name>
</gene>
<feature type="region of interest" description="Disordered" evidence="1">
    <location>
        <begin position="272"/>
        <end position="292"/>
    </location>
</feature>
<sequence>MVTVAESVASPFGHVRPVPGSAGRPLQSTTRHLSAAVYLNRAVCAAVIGEYLHDQHRAVAPSFGFDLEPVIRHALRARRLRIFRDVALLAAWTVLYVVLPGVALAAGWFLIPTAIAARVRWRELAWQWRVVVGAVLAIPLLYLVAILFLFSGGGSEEDVPASGGLERLRESMLIEHPWASLLLAALLFLVIYFGHLALVFWTLSRELGPGAQGPGPAVLSGRVNALLERIRAAQLGNVTLYSGDNPFLGAGPIRSDLSRTWSVVLELDRSAGDPLTGKPGGNPLSMDAVGRPDPMTMQRRVRESVLSMRDEWPPSPDGAPIDRGTWLPPNERVAGLNTGWHVVAPGLCEQRRRPVAPADPRPFDGHPLIDAAARLPYSLAGDEAVDALVRHPQGAVRCFQRITVGAQSQPVMRRDGSALAPAEERDAVLTTFVHLAVEGRMLYGQFVAAVLPPVRPEFQIVDLLPAWSAPVILWQSVRAGWRGAAEAVLLPLPRTVGAVWRLASGALTAAGGGDPAARIAHDYGARLSVRELVADTGMHDFLQVADVDKYAKLIERRVSEALLDYLSNECGVDVTAYRQQAGVVLNQGVIMTGGRVSGQISVSGPGSRVRQAQGVNP</sequence>
<evidence type="ECO:0000256" key="1">
    <source>
        <dbReference type="SAM" id="MobiDB-lite"/>
    </source>
</evidence>
<dbReference type="Proteomes" id="UP001595872">
    <property type="component" value="Unassembled WGS sequence"/>
</dbReference>
<dbReference type="RefSeq" id="WP_378264031.1">
    <property type="nucleotide sequence ID" value="NZ_JBHSIT010000016.1"/>
</dbReference>
<proteinExistence type="predicted"/>
<feature type="transmembrane region" description="Helical" evidence="2">
    <location>
        <begin position="178"/>
        <end position="203"/>
    </location>
</feature>
<protein>
    <submittedName>
        <fullName evidence="3">Uncharacterized protein</fullName>
    </submittedName>
</protein>
<keyword evidence="4" id="KW-1185">Reference proteome</keyword>
<evidence type="ECO:0000313" key="3">
    <source>
        <dbReference type="EMBL" id="MFC4913270.1"/>
    </source>
</evidence>
<dbReference type="EMBL" id="JBHSIT010000016">
    <property type="protein sequence ID" value="MFC4913270.1"/>
    <property type="molecule type" value="Genomic_DNA"/>
</dbReference>
<keyword evidence="2" id="KW-0472">Membrane</keyword>
<comment type="caution">
    <text evidence="3">The sequence shown here is derived from an EMBL/GenBank/DDBJ whole genome shotgun (WGS) entry which is preliminary data.</text>
</comment>
<evidence type="ECO:0000313" key="4">
    <source>
        <dbReference type="Proteomes" id="UP001595872"/>
    </source>
</evidence>
<reference evidence="4" key="1">
    <citation type="journal article" date="2019" name="Int. J. Syst. Evol. Microbiol.">
        <title>The Global Catalogue of Microorganisms (GCM) 10K type strain sequencing project: providing services to taxonomists for standard genome sequencing and annotation.</title>
        <authorList>
            <consortium name="The Broad Institute Genomics Platform"/>
            <consortium name="The Broad Institute Genome Sequencing Center for Infectious Disease"/>
            <person name="Wu L."/>
            <person name="Ma J."/>
        </authorList>
    </citation>
    <scope>NUCLEOTIDE SEQUENCE [LARGE SCALE GENOMIC DNA]</scope>
    <source>
        <strain evidence="4">KLKA75</strain>
    </source>
</reference>
<keyword evidence="2" id="KW-1133">Transmembrane helix</keyword>
<evidence type="ECO:0000256" key="2">
    <source>
        <dbReference type="SAM" id="Phobius"/>
    </source>
</evidence>